<keyword evidence="3" id="KW-1185">Reference proteome</keyword>
<comment type="caution">
    <text evidence="2">The sequence shown here is derived from an EMBL/GenBank/DDBJ whole genome shotgun (WGS) entry which is preliminary data.</text>
</comment>
<proteinExistence type="predicted"/>
<gene>
    <name evidence="2" type="ORF">GOODEAATRI_025952</name>
</gene>
<evidence type="ECO:0000256" key="1">
    <source>
        <dbReference type="SAM" id="MobiDB-lite"/>
    </source>
</evidence>
<organism evidence="2 3">
    <name type="scientific">Goodea atripinnis</name>
    <dbReference type="NCBI Taxonomy" id="208336"/>
    <lineage>
        <taxon>Eukaryota</taxon>
        <taxon>Metazoa</taxon>
        <taxon>Chordata</taxon>
        <taxon>Craniata</taxon>
        <taxon>Vertebrata</taxon>
        <taxon>Euteleostomi</taxon>
        <taxon>Actinopterygii</taxon>
        <taxon>Neopterygii</taxon>
        <taxon>Teleostei</taxon>
        <taxon>Neoteleostei</taxon>
        <taxon>Acanthomorphata</taxon>
        <taxon>Ovalentaria</taxon>
        <taxon>Atherinomorphae</taxon>
        <taxon>Cyprinodontiformes</taxon>
        <taxon>Goodeidae</taxon>
        <taxon>Goodea</taxon>
    </lineage>
</organism>
<reference evidence="2 3" key="1">
    <citation type="submission" date="2021-06" db="EMBL/GenBank/DDBJ databases">
        <authorList>
            <person name="Palmer J.M."/>
        </authorList>
    </citation>
    <scope>NUCLEOTIDE SEQUENCE [LARGE SCALE GENOMIC DNA]</scope>
    <source>
        <strain evidence="2 3">GA_2019</strain>
        <tissue evidence="2">Muscle</tissue>
    </source>
</reference>
<protein>
    <submittedName>
        <fullName evidence="2">Uncharacterized protein</fullName>
    </submittedName>
</protein>
<dbReference type="EMBL" id="JAHRIO010043111">
    <property type="protein sequence ID" value="MEQ2172885.1"/>
    <property type="molecule type" value="Genomic_DNA"/>
</dbReference>
<evidence type="ECO:0000313" key="2">
    <source>
        <dbReference type="EMBL" id="MEQ2172885.1"/>
    </source>
</evidence>
<evidence type="ECO:0000313" key="3">
    <source>
        <dbReference type="Proteomes" id="UP001476798"/>
    </source>
</evidence>
<accession>A0ABV0NNB8</accession>
<feature type="region of interest" description="Disordered" evidence="1">
    <location>
        <begin position="60"/>
        <end position="116"/>
    </location>
</feature>
<name>A0ABV0NNB8_9TELE</name>
<dbReference type="Proteomes" id="UP001476798">
    <property type="component" value="Unassembled WGS sequence"/>
</dbReference>
<feature type="compositionally biased region" description="Low complexity" evidence="1">
    <location>
        <begin position="98"/>
        <end position="112"/>
    </location>
</feature>
<sequence length="438" mass="47926">MDGSHCCMDCGAALQADDGHDLCPTCLGRDHLVEPLSENSCMNCSFMPHMLRVARLPQLSPQDDADLPPSGQVAPLRRSKRRGLCPPLGGSGDEEEVQSSQASETSSFSLQSGVGKPSDGSIREVMCMALRQLQLELLLGEESASGSAFFQARTCSYLLFCPSVRAVPKGVHACWRDTRALSCLSTDGRVPAAMQESVKAGLDHMPVVEPAVASLIVSPDEALGPDVRCPRTQCWDDLLCKVYNAGARAGRLGNSMAHLMFALSASLQDTGGATVAVGFSDAALRTFALMTRELGRVMSFRRQVWLAQSPLTEACRIFWSGPLLICIPYEQCIYQGSANRSWTLSLAGPLLRESGPFIAMWCVMGMCLFTSSKATIAVSWKQQEWSPSAASFRTRWLGHELPQKRAKNTLFNHQFHNIPRRSQLHILTRHLETKQIPN</sequence>